<reference evidence="2 3" key="1">
    <citation type="submission" date="2023-08" db="EMBL/GenBank/DDBJ databases">
        <title>Microbacterium psychrotolerans sp. nov., a psychrotolerant bacterium isolated from soil in Heilongjiang Province, China.</title>
        <authorList>
            <person name="An P."/>
            <person name="Zhao D."/>
            <person name="Xiang H."/>
        </authorList>
    </citation>
    <scope>NUCLEOTIDE SEQUENCE [LARGE SCALE GENOMIC DNA]</scope>
    <source>
        <strain evidence="2 3">QXD-8</strain>
    </source>
</reference>
<feature type="region of interest" description="Disordered" evidence="1">
    <location>
        <begin position="137"/>
        <end position="171"/>
    </location>
</feature>
<sequence>MTPTVVKAADAAQFLSFVPRMLGYHPTRSLVVIPFHGARSLGAMRFDLPDGDAESVDRVAATVTGMACRLPEADAVAAIGYTDARFHDSGRMPHDQLFAALQRRADACGLHVTDLLCVAADAWGSYLDDDCPAEGRPLDELAWNGPQGVPAPAGDQGTGTELPEPTDEERASVEKAMIAFGDAVAVLCGPDAGGGPAGDGEPPERAARRAARGGEMPERPDVPERAPAPSPMGSALVAGDLGPVPAPVSGVAEGAASESPDSRIDPQALAAVCRLDDLPGFFEDALARPLDGADVYDAAALVWCLARPSLRDVALVQWSGNLAQGDEAFDAQLRWESGEEYPAHLAMRMWGEGDPPQVSRLETALALSRRTAALAPREAQPGALAMCAWLSWALGRSTHAAAYAERACEIEPEHGLSQIVLSFVHAGHLPDWAFRRASAR</sequence>
<accession>A0ABU0YWA5</accession>
<keyword evidence="3" id="KW-1185">Reference proteome</keyword>
<comment type="caution">
    <text evidence="2">The sequence shown here is derived from an EMBL/GenBank/DDBJ whole genome shotgun (WGS) entry which is preliminary data.</text>
</comment>
<name>A0ABU0YWA5_9MICO</name>
<dbReference type="Pfam" id="PF13830">
    <property type="entry name" value="DUF4192"/>
    <property type="match status" value="1"/>
</dbReference>
<protein>
    <submittedName>
        <fullName evidence="2">DUF4192 family protein</fullName>
    </submittedName>
</protein>
<gene>
    <name evidence="2" type="ORF">Q9R08_01335</name>
</gene>
<evidence type="ECO:0000256" key="1">
    <source>
        <dbReference type="SAM" id="MobiDB-lite"/>
    </source>
</evidence>
<evidence type="ECO:0000313" key="3">
    <source>
        <dbReference type="Proteomes" id="UP001235133"/>
    </source>
</evidence>
<organism evidence="2 3">
    <name type="scientific">Microbacterium psychrotolerans</name>
    <dbReference type="NCBI Taxonomy" id="3068321"/>
    <lineage>
        <taxon>Bacteria</taxon>
        <taxon>Bacillati</taxon>
        <taxon>Actinomycetota</taxon>
        <taxon>Actinomycetes</taxon>
        <taxon>Micrococcales</taxon>
        <taxon>Microbacteriaceae</taxon>
        <taxon>Microbacterium</taxon>
    </lineage>
</organism>
<feature type="compositionally biased region" description="Basic and acidic residues" evidence="1">
    <location>
        <begin position="215"/>
        <end position="224"/>
    </location>
</feature>
<dbReference type="RefSeq" id="WP_308866011.1">
    <property type="nucleotide sequence ID" value="NZ_JAVFWO010000001.1"/>
</dbReference>
<proteinExistence type="predicted"/>
<evidence type="ECO:0000313" key="2">
    <source>
        <dbReference type="EMBL" id="MDQ7876610.1"/>
    </source>
</evidence>
<feature type="region of interest" description="Disordered" evidence="1">
    <location>
        <begin position="190"/>
        <end position="241"/>
    </location>
</feature>
<dbReference type="InterPro" id="IPR025447">
    <property type="entry name" value="DUF4192"/>
</dbReference>
<dbReference type="Proteomes" id="UP001235133">
    <property type="component" value="Unassembled WGS sequence"/>
</dbReference>
<dbReference type="EMBL" id="JAVFWO010000001">
    <property type="protein sequence ID" value="MDQ7876610.1"/>
    <property type="molecule type" value="Genomic_DNA"/>
</dbReference>